<dbReference type="Proteomes" id="UP001148662">
    <property type="component" value="Unassembled WGS sequence"/>
</dbReference>
<organism evidence="1 2">
    <name type="scientific">Phlebia brevispora</name>
    <dbReference type="NCBI Taxonomy" id="194682"/>
    <lineage>
        <taxon>Eukaryota</taxon>
        <taxon>Fungi</taxon>
        <taxon>Dikarya</taxon>
        <taxon>Basidiomycota</taxon>
        <taxon>Agaricomycotina</taxon>
        <taxon>Agaricomycetes</taxon>
        <taxon>Polyporales</taxon>
        <taxon>Meruliaceae</taxon>
        <taxon>Phlebia</taxon>
    </lineage>
</organism>
<dbReference type="EMBL" id="JANHOG010001493">
    <property type="protein sequence ID" value="KAJ3536167.1"/>
    <property type="molecule type" value="Genomic_DNA"/>
</dbReference>
<reference evidence="1" key="1">
    <citation type="submission" date="2022-07" db="EMBL/GenBank/DDBJ databases">
        <title>Genome Sequence of Phlebia brevispora.</title>
        <authorList>
            <person name="Buettner E."/>
        </authorList>
    </citation>
    <scope>NUCLEOTIDE SEQUENCE</scope>
    <source>
        <strain evidence="1">MPL23</strain>
    </source>
</reference>
<evidence type="ECO:0000313" key="1">
    <source>
        <dbReference type="EMBL" id="KAJ3536167.1"/>
    </source>
</evidence>
<comment type="caution">
    <text evidence="1">The sequence shown here is derived from an EMBL/GenBank/DDBJ whole genome shotgun (WGS) entry which is preliminary data.</text>
</comment>
<proteinExistence type="predicted"/>
<protein>
    <submittedName>
        <fullName evidence="1">Uncharacterized protein</fullName>
    </submittedName>
</protein>
<gene>
    <name evidence="1" type="ORF">NM688_g6872</name>
</gene>
<evidence type="ECO:0000313" key="2">
    <source>
        <dbReference type="Proteomes" id="UP001148662"/>
    </source>
</evidence>
<name>A0ACC1SBP5_9APHY</name>
<keyword evidence="2" id="KW-1185">Reference proteome</keyword>
<accession>A0ACC1SBP5</accession>
<sequence>MTQDGITKDVFREMDGFLVLMSVLSTIQPAHSWAVAAPGDMIVHEVLEAVRLVFAIISEAMDDHKENVVFFERSVRYESLAQSVIPLVSDAKTVEQTLGFLTSLACHNFSLSGLFIDTVKMDYVFIDSKLQNADSMFKTIRHPGALRVLHDSLKYLPPTEAPHLRYCVFKLFERLVQHSHRNHAVLATLNLAGGLFETFYSSKDRTSENGSADSADTPAIPKQERHVIVRLLKRLLELGATTEEARMMFQRSVRSDDSLDIDVLELLRAGLKNRWPEHLSLEGPAALMIPEEPSRGLPSTGFTFMIWLRIESFPVDKPQSIFAFRLGQNMVFALNIRPGGALACQSTVARDFPEFKPLNPLHLNRWTHVALVYHAKNPAIRLFFDGVLVDVLHFAYPRSDGMSKAGLYTIGDPRETAQMSWSIASAHLISGPVGDDVPRFIQHLGPRYAGRFQTTDLVKYLTYEASTSLNIFLASVAQSKKTTAIASLITRGLGISASSVMFNLTPCVHGTTVDNVGDPGIDLGAADGLRPLGGAAVPLRLVQLANTAHGLSRTLGILAGGLRNCWQNSEDMERLRGYEILADILRRKSDLINLTSFEILFEFLGLSFRSPDQSTIVNTAGYRAIALDLQLWARTKPDIQNAYFQHFVTLLQKSKYKRFNSTQRLGKMNIVRKLLFALQTDYFPLEAVPSLIETLRIIAQTHLSLNGVFKPLVQYLAANLHTDMANGAGSPSSISSRIDMGNARFKAEMTLQMFVGLLQSQEAFKSFASSLPYTSICLLLLGDRPTPTIAVEILHMVELGMNFIPSFVRKFELASGWNVLKNILPHAWTPSVQVAVFHVLMGYASTDGKKAVLCPNILPAILAALQMELNVVAGISLPDNLPEYMMRDVGPTETSESLLEHLIELQATSPAFRQIFQIQTTTQLFVSAYQSFVAALASASQLDQATVRILEKLSHFALTLSLDDNVQTSQKQDLLRIVQAAEAILNPLNSQQSYIDPSVIMNHRSRSRRTVSMRLSVQLGQKAAQKSTQKIHVWRKKITATEHKRLRKSILDWREQRRQIAALTEWAESLTTERGLWPRPENEWKWRLDETEGPYRVRKKLEHQYEKSAPSKVDAGTEARHIQEPSLETPASQAEVPPWAENYGFPADSDEHHLEDEVVEDKHRRVRHELEPGDVIEAAETVARVSGVDSSPGLLIFGHTHFYMLDGLVEDDNGEVVDAHDAPKRIFVVPGSIVEINGPQRAQRWSYDQVTSYSDRTFLFRDVGLEIYFKDSRSLLVVFLEKSKRHAITDKLAATVAHRSGNGLTPGLLKSPMVTRLSAKVSATVSATLMGFRADELATAQRKWQAREISNFSYISILNQVSGRTPSDATQYPVFPWVISDYTSKTLNFDATSTYRDLTKPMGALTPARREAAEARYTNLQSVGEEPFHYGTHFSSSMIVCHFLIRLEPFTHMFKTLQGGDWDLPDRLFSDMKRAYESASQDLRGDVRELIPEFFNCPEFLENSANLDFGVQQNTGERIHDVKLPPWAKGDPLLFIYLNRKALESDNVSRHLPAWIDLIWGCKQRDPGSLNVFHPLSYEGSIDLDKITDDLEREASVGIIHNFGQTPRKLFSSPHPDRMMHGTVSLPIGTIYGVAEDYNLLSQGRHVVRDLGSPVAELSIDLIGERIIPCASGSLAVPSHPHEVLEWDPPHYPAGEMRFIIDRKVTQVIEDSFCSCVSFPDMDTVVTGSTDFTVRLWKITRVANHTPRIEPTHIMRGHTASVSCITASRTWSLVLSGSKDGSAGLWDLNRGVYVRSIWHGHGPEAEVHLVAIHETTVCILLSIVIC</sequence>